<dbReference type="InterPro" id="IPR036188">
    <property type="entry name" value="FAD/NAD-bd_sf"/>
</dbReference>
<proteinExistence type="predicted"/>
<evidence type="ECO:0000256" key="4">
    <source>
        <dbReference type="ARBA" id="ARBA00023002"/>
    </source>
</evidence>
<dbReference type="GeneID" id="14406092"/>
<dbReference type="STRING" id="867904.Metho_1579"/>
<dbReference type="PANTHER" id="PTHR42685:SF18">
    <property type="entry name" value="DIGERANYLGERANYLGLYCEROPHOSPHOLIPID REDUCTASE"/>
    <property type="match status" value="1"/>
</dbReference>
<keyword evidence="10" id="KW-1185">Reference proteome</keyword>
<protein>
    <submittedName>
        <fullName evidence="9">Geranylgeranyl reductase family protein</fullName>
    </submittedName>
</protein>
<sequence>MIPEESYDIIVIGAGPAGSTAATYAAQRGMSVLLVDKKKDIGVPLQCGGFLPHVETLQELIPSAELPFTLEEYPSSCIHATTSFQRFIAPNGISKGFEVQGDALDRRRFDKHLASVAAKTGAHLLIATNVLEVNRTEVTMDGAFGRYEVQGKVIIGADGPNSIVAASNGMVREPDPMGTSTAFEYELSDVDVDKEAVEMYFGKDYVPGGYAWIISQGGDRANIGVGIREALFAEHMCARDYLNKFMCQHPIASEKLKEGNIISVISGLVPVGGAPRVTATKDTLIAGDAAGHLIATNGGGISTAMVGGKLAGESASDFLEGKCRLEEYDRRWRAQMGLEIRTAVHVRKLMDRLMLSDGLMNTAIKAISPAQMKAIQCGQLPDPVKKTLQRLNMGMG</sequence>
<gene>
    <name evidence="9" type="ordered locus">Metho_1579</name>
</gene>
<name>L0KWG5_METHD</name>
<dbReference type="PRINTS" id="PR00469">
    <property type="entry name" value="PNDRDTASEII"/>
</dbReference>
<dbReference type="EMBL" id="CP003362">
    <property type="protein sequence ID" value="AGB49777.1"/>
    <property type="molecule type" value="Genomic_DNA"/>
</dbReference>
<dbReference type="NCBIfam" id="TIGR02032">
    <property type="entry name" value="GG-red-SF"/>
    <property type="match status" value="1"/>
</dbReference>
<keyword evidence="3" id="KW-0274">FAD</keyword>
<dbReference type="OrthoDB" id="46008at2157"/>
<keyword evidence="7" id="KW-1208">Phospholipid metabolism</keyword>
<evidence type="ECO:0000313" key="9">
    <source>
        <dbReference type="EMBL" id="AGB49777.1"/>
    </source>
</evidence>
<dbReference type="SUPFAM" id="SSF51905">
    <property type="entry name" value="FAD/NAD(P)-binding domain"/>
    <property type="match status" value="1"/>
</dbReference>
<keyword evidence="5" id="KW-0443">Lipid metabolism</keyword>
<keyword evidence="6" id="KW-0594">Phospholipid biosynthesis</keyword>
<dbReference type="AlphaFoldDB" id="L0KWG5"/>
<keyword evidence="2" id="KW-0285">Flavoprotein</keyword>
<organism evidence="9 10">
    <name type="scientific">Methanomethylovorans hollandica (strain DSM 15978 / NBRC 107637 / DMS1)</name>
    <dbReference type="NCBI Taxonomy" id="867904"/>
    <lineage>
        <taxon>Archaea</taxon>
        <taxon>Methanobacteriati</taxon>
        <taxon>Methanobacteriota</taxon>
        <taxon>Stenosarchaea group</taxon>
        <taxon>Methanomicrobia</taxon>
        <taxon>Methanosarcinales</taxon>
        <taxon>Methanosarcinaceae</taxon>
        <taxon>Methanomethylovorans</taxon>
    </lineage>
</organism>
<evidence type="ECO:0000256" key="1">
    <source>
        <dbReference type="ARBA" id="ARBA00022516"/>
    </source>
</evidence>
<dbReference type="Pfam" id="PF22578">
    <property type="entry name" value="GGR_cat"/>
    <property type="match status" value="1"/>
</dbReference>
<evidence type="ECO:0000259" key="8">
    <source>
        <dbReference type="Pfam" id="PF22578"/>
    </source>
</evidence>
<dbReference type="KEGG" id="mhz:Metho_1579"/>
<dbReference type="GO" id="GO:0008654">
    <property type="term" value="P:phospholipid biosynthetic process"/>
    <property type="evidence" value="ECO:0007669"/>
    <property type="project" value="UniProtKB-KW"/>
</dbReference>
<evidence type="ECO:0000256" key="7">
    <source>
        <dbReference type="ARBA" id="ARBA00023264"/>
    </source>
</evidence>
<dbReference type="RefSeq" id="WP_015324942.1">
    <property type="nucleotide sequence ID" value="NC_019977.1"/>
</dbReference>
<evidence type="ECO:0000256" key="3">
    <source>
        <dbReference type="ARBA" id="ARBA00022827"/>
    </source>
</evidence>
<evidence type="ECO:0000313" key="10">
    <source>
        <dbReference type="Proteomes" id="UP000010866"/>
    </source>
</evidence>
<dbReference type="HOGENOM" id="CLU_024648_0_0_2"/>
<keyword evidence="4" id="KW-0560">Oxidoreductase</keyword>
<dbReference type="InterPro" id="IPR050407">
    <property type="entry name" value="Geranylgeranyl_reductase"/>
</dbReference>
<reference evidence="10" key="1">
    <citation type="submission" date="2012-02" db="EMBL/GenBank/DDBJ databases">
        <title>Complete sequence of chromosome of Methanomethylovorans hollandica DSM 15978.</title>
        <authorList>
            <person name="Lucas S."/>
            <person name="Copeland A."/>
            <person name="Lapidus A."/>
            <person name="Glavina del Rio T."/>
            <person name="Dalin E."/>
            <person name="Tice H."/>
            <person name="Bruce D."/>
            <person name="Goodwin L."/>
            <person name="Pitluck S."/>
            <person name="Peters L."/>
            <person name="Mikhailova N."/>
            <person name="Held B."/>
            <person name="Kyrpides N."/>
            <person name="Mavromatis K."/>
            <person name="Ivanova N."/>
            <person name="Brettin T."/>
            <person name="Detter J.C."/>
            <person name="Han C."/>
            <person name="Larimer F."/>
            <person name="Land M."/>
            <person name="Hauser L."/>
            <person name="Markowitz V."/>
            <person name="Cheng J.-F."/>
            <person name="Hugenholtz P."/>
            <person name="Woyke T."/>
            <person name="Wu D."/>
            <person name="Spring S."/>
            <person name="Schroeder M."/>
            <person name="Brambilla E."/>
            <person name="Klenk H.-P."/>
            <person name="Eisen J.A."/>
        </authorList>
    </citation>
    <scope>NUCLEOTIDE SEQUENCE [LARGE SCALE GENOMIC DNA]</scope>
    <source>
        <strain evidence="10">DSM 15978 / NBRC 107637 / DMS1</strain>
    </source>
</reference>
<evidence type="ECO:0000256" key="6">
    <source>
        <dbReference type="ARBA" id="ARBA00023209"/>
    </source>
</evidence>
<keyword evidence="1" id="KW-0444">Lipid biosynthesis</keyword>
<dbReference type="PANTHER" id="PTHR42685">
    <property type="entry name" value="GERANYLGERANYL DIPHOSPHATE REDUCTASE"/>
    <property type="match status" value="1"/>
</dbReference>
<dbReference type="Gene3D" id="3.50.50.60">
    <property type="entry name" value="FAD/NAD(P)-binding domain"/>
    <property type="match status" value="1"/>
</dbReference>
<dbReference type="GO" id="GO:0016628">
    <property type="term" value="F:oxidoreductase activity, acting on the CH-CH group of donors, NAD or NADP as acceptor"/>
    <property type="evidence" value="ECO:0007669"/>
    <property type="project" value="InterPro"/>
</dbReference>
<accession>L0KWG5</accession>
<dbReference type="Proteomes" id="UP000010866">
    <property type="component" value="Chromosome"/>
</dbReference>
<dbReference type="Gene3D" id="3.30.9.10">
    <property type="entry name" value="D-Amino Acid Oxidase, subunit A, domain 2"/>
    <property type="match status" value="1"/>
</dbReference>
<dbReference type="Pfam" id="PF12831">
    <property type="entry name" value="FAD_oxidored"/>
    <property type="match status" value="1"/>
</dbReference>
<dbReference type="InterPro" id="IPR054715">
    <property type="entry name" value="GGR_cat"/>
</dbReference>
<dbReference type="InterPro" id="IPR011777">
    <property type="entry name" value="Geranylgeranyl_Rdtase_fam"/>
</dbReference>
<evidence type="ECO:0000256" key="2">
    <source>
        <dbReference type="ARBA" id="ARBA00022630"/>
    </source>
</evidence>
<feature type="domain" description="Digeranylgeranylglycerophospholipid reductase catalytic" evidence="8">
    <location>
        <begin position="181"/>
        <end position="269"/>
    </location>
</feature>
<evidence type="ECO:0000256" key="5">
    <source>
        <dbReference type="ARBA" id="ARBA00023098"/>
    </source>
</evidence>